<protein>
    <submittedName>
        <fullName evidence="1">Uncharacterized protein</fullName>
    </submittedName>
</protein>
<comment type="caution">
    <text evidence="1">The sequence shown here is derived from an EMBL/GenBank/DDBJ whole genome shotgun (WGS) entry which is preliminary data.</text>
</comment>
<name>A0A5N4E1N4_CAMDR</name>
<sequence length="68" mass="7373">MEMELVERQFNIGEMARIIATTHPTENGAEVMMAVCRLTFHSSPGHAVQLTEGFGKTVPTAATTPVTK</sequence>
<gene>
    <name evidence="1" type="ORF">Cadr_000005127</name>
</gene>
<proteinExistence type="predicted"/>
<keyword evidence="2" id="KW-1185">Reference proteome</keyword>
<dbReference type="EMBL" id="JWIN03000006">
    <property type="protein sequence ID" value="KAB1277339.1"/>
    <property type="molecule type" value="Genomic_DNA"/>
</dbReference>
<organism evidence="1 2">
    <name type="scientific">Camelus dromedarius</name>
    <name type="common">Dromedary</name>
    <name type="synonym">Arabian camel</name>
    <dbReference type="NCBI Taxonomy" id="9838"/>
    <lineage>
        <taxon>Eukaryota</taxon>
        <taxon>Metazoa</taxon>
        <taxon>Chordata</taxon>
        <taxon>Craniata</taxon>
        <taxon>Vertebrata</taxon>
        <taxon>Euteleostomi</taxon>
        <taxon>Mammalia</taxon>
        <taxon>Eutheria</taxon>
        <taxon>Laurasiatheria</taxon>
        <taxon>Artiodactyla</taxon>
        <taxon>Tylopoda</taxon>
        <taxon>Camelidae</taxon>
        <taxon>Camelus</taxon>
    </lineage>
</organism>
<accession>A0A5N4E1N4</accession>
<evidence type="ECO:0000313" key="2">
    <source>
        <dbReference type="Proteomes" id="UP000299084"/>
    </source>
</evidence>
<dbReference type="Proteomes" id="UP000299084">
    <property type="component" value="Unassembled WGS sequence"/>
</dbReference>
<dbReference type="AlphaFoldDB" id="A0A5N4E1N4"/>
<evidence type="ECO:0000313" key="1">
    <source>
        <dbReference type="EMBL" id="KAB1277339.1"/>
    </source>
</evidence>
<reference evidence="1 2" key="1">
    <citation type="journal article" date="2019" name="Mol. Ecol. Resour.">
        <title>Improving Illumina assemblies with Hi-C and long reads: an example with the North African dromedary.</title>
        <authorList>
            <person name="Elbers J.P."/>
            <person name="Rogers M.F."/>
            <person name="Perelman P.L."/>
            <person name="Proskuryakova A.A."/>
            <person name="Serdyukova N.A."/>
            <person name="Johnson W.E."/>
            <person name="Horin P."/>
            <person name="Corander J."/>
            <person name="Murphy D."/>
            <person name="Burger P.A."/>
        </authorList>
    </citation>
    <scope>NUCLEOTIDE SEQUENCE [LARGE SCALE GENOMIC DNA]</scope>
    <source>
        <strain evidence="1">Drom800</strain>
        <tissue evidence="1">Blood</tissue>
    </source>
</reference>